<evidence type="ECO:0008006" key="4">
    <source>
        <dbReference type="Google" id="ProtNLM"/>
    </source>
</evidence>
<feature type="compositionally biased region" description="Polar residues" evidence="1">
    <location>
        <begin position="201"/>
        <end position="221"/>
    </location>
</feature>
<comment type="caution">
    <text evidence="2">The sequence shown here is derived from an EMBL/GenBank/DDBJ whole genome shotgun (WGS) entry which is preliminary data.</text>
</comment>
<dbReference type="OrthoDB" id="4505928at2759"/>
<gene>
    <name evidence="2" type="ORF">TI39_contig553g00005</name>
</gene>
<evidence type="ECO:0000313" key="3">
    <source>
        <dbReference type="Proteomes" id="UP000033647"/>
    </source>
</evidence>
<dbReference type="PANTHER" id="PTHR42070">
    <property type="entry name" value="FILAMENT ASSOCIATED PROTEIN, PUTATIVE (AFU_ORTHOLOGUE AFUA_8G06630)-RELATED"/>
    <property type="match status" value="1"/>
</dbReference>
<keyword evidence="3" id="KW-1185">Reference proteome</keyword>
<evidence type="ECO:0000256" key="1">
    <source>
        <dbReference type="SAM" id="MobiDB-lite"/>
    </source>
</evidence>
<dbReference type="Gene3D" id="1.20.5.170">
    <property type="match status" value="1"/>
</dbReference>
<dbReference type="Proteomes" id="UP000033647">
    <property type="component" value="Unassembled WGS sequence"/>
</dbReference>
<accession>A0A0F4GIN8</accession>
<dbReference type="STRING" id="1047168.A0A0F4GIN8"/>
<dbReference type="PANTHER" id="PTHR42070:SF1">
    <property type="entry name" value="FILAMENT ASSOCIATED PROTEIN, PUTATIVE (AFU_ORTHOLOGUE AFUA_8G06630)-RELATED"/>
    <property type="match status" value="1"/>
</dbReference>
<protein>
    <recommendedName>
        <fullName evidence="4">BZIP domain-containing protein</fullName>
    </recommendedName>
</protein>
<dbReference type="EMBL" id="LAFY01000545">
    <property type="protein sequence ID" value="KJX97128.1"/>
    <property type="molecule type" value="Genomic_DNA"/>
</dbReference>
<feature type="compositionally biased region" description="Polar residues" evidence="1">
    <location>
        <begin position="148"/>
        <end position="162"/>
    </location>
</feature>
<proteinExistence type="predicted"/>
<organism evidence="2 3">
    <name type="scientific">Zymoseptoria brevis</name>
    <dbReference type="NCBI Taxonomy" id="1047168"/>
    <lineage>
        <taxon>Eukaryota</taxon>
        <taxon>Fungi</taxon>
        <taxon>Dikarya</taxon>
        <taxon>Ascomycota</taxon>
        <taxon>Pezizomycotina</taxon>
        <taxon>Dothideomycetes</taxon>
        <taxon>Dothideomycetidae</taxon>
        <taxon>Mycosphaerellales</taxon>
        <taxon>Mycosphaerellaceae</taxon>
        <taxon>Zymoseptoria</taxon>
    </lineage>
</organism>
<name>A0A0F4GIN8_9PEZI</name>
<dbReference type="CDD" id="cd14688">
    <property type="entry name" value="bZIP_YAP"/>
    <property type="match status" value="1"/>
</dbReference>
<feature type="compositionally biased region" description="Low complexity" evidence="1">
    <location>
        <begin position="163"/>
        <end position="191"/>
    </location>
</feature>
<evidence type="ECO:0000313" key="2">
    <source>
        <dbReference type="EMBL" id="KJX97128.1"/>
    </source>
</evidence>
<sequence length="271" mass="29585">MVSTTPSEPSPQARIRDNQRRSRARRKEYLQELETKYRTCEQIGASASTEIQAAARKVADENRRLRVLLQSHGIADPDLSRVQVQDHTETPVSDDARTLGTMLSTRRACGDADSRQCSAPPGSSRLAMPISPISPSDSMRGLAPYPDSTPQQTHLYPPNTNISCGSTCGPSTSTTPLQPSLSPLPQFQIQPDPEAYYLPPTDSQHLLNPQDQYHQDQQPSGSSCYAVANMIRSINPHIGGELEAELGCADGRECNVSDLRAFEVLDRVSGA</sequence>
<dbReference type="AlphaFoldDB" id="A0A0F4GIN8"/>
<reference evidence="2 3" key="1">
    <citation type="submission" date="2015-03" db="EMBL/GenBank/DDBJ databases">
        <title>RNA-seq based gene annotation and comparative genomics of four Zymoseptoria species reveal species-specific pathogenicity related genes and transposable element activity.</title>
        <authorList>
            <person name="Grandaubert J."/>
            <person name="Bhattacharyya A."/>
            <person name="Stukenbrock E.H."/>
        </authorList>
    </citation>
    <scope>NUCLEOTIDE SEQUENCE [LARGE SCALE GENOMIC DNA]</scope>
    <source>
        <strain evidence="2 3">Zb18110</strain>
    </source>
</reference>
<feature type="region of interest" description="Disordered" evidence="1">
    <location>
        <begin position="1"/>
        <end position="24"/>
    </location>
</feature>
<feature type="region of interest" description="Disordered" evidence="1">
    <location>
        <begin position="108"/>
        <end position="221"/>
    </location>
</feature>